<feature type="region of interest" description="Disordered" evidence="7">
    <location>
        <begin position="1"/>
        <end position="20"/>
    </location>
</feature>
<feature type="transmembrane region" description="Helical" evidence="8">
    <location>
        <begin position="136"/>
        <end position="155"/>
    </location>
</feature>
<dbReference type="PANTHER" id="PTHR43731">
    <property type="entry name" value="RHOMBOID PROTEASE"/>
    <property type="match status" value="1"/>
</dbReference>
<dbReference type="InterPro" id="IPR035952">
    <property type="entry name" value="Rhomboid-like_sf"/>
</dbReference>
<evidence type="ECO:0000256" key="1">
    <source>
        <dbReference type="ARBA" id="ARBA00004141"/>
    </source>
</evidence>
<feature type="transmembrane region" description="Helical" evidence="8">
    <location>
        <begin position="167"/>
        <end position="185"/>
    </location>
</feature>
<comment type="caution">
    <text evidence="10">The sequence shown here is derived from an EMBL/GenBank/DDBJ whole genome shotgun (WGS) entry which is preliminary data.</text>
</comment>
<dbReference type="Pfam" id="PF01694">
    <property type="entry name" value="Rhomboid"/>
    <property type="match status" value="1"/>
</dbReference>
<feature type="transmembrane region" description="Helical" evidence="8">
    <location>
        <begin position="218"/>
        <end position="237"/>
    </location>
</feature>
<proteinExistence type="inferred from homology"/>
<dbReference type="EMBL" id="JACYWE010000006">
    <property type="protein sequence ID" value="MBD8507002.1"/>
    <property type="molecule type" value="Genomic_DNA"/>
</dbReference>
<evidence type="ECO:0000259" key="9">
    <source>
        <dbReference type="Pfam" id="PF01694"/>
    </source>
</evidence>
<evidence type="ECO:0000256" key="5">
    <source>
        <dbReference type="ARBA" id="ARBA00022989"/>
    </source>
</evidence>
<keyword evidence="6 8" id="KW-0472">Membrane</keyword>
<keyword evidence="5 8" id="KW-1133">Transmembrane helix</keyword>
<dbReference type="SUPFAM" id="SSF144091">
    <property type="entry name" value="Rhomboid-like"/>
    <property type="match status" value="1"/>
</dbReference>
<accession>A0A927JE92</accession>
<evidence type="ECO:0000313" key="11">
    <source>
        <dbReference type="Proteomes" id="UP000642993"/>
    </source>
</evidence>
<evidence type="ECO:0000256" key="4">
    <source>
        <dbReference type="ARBA" id="ARBA00022801"/>
    </source>
</evidence>
<dbReference type="Gene3D" id="1.20.1540.10">
    <property type="entry name" value="Rhomboid-like"/>
    <property type="match status" value="1"/>
</dbReference>
<organism evidence="10 11">
    <name type="scientific">Lolliginicoccus lacisalsi</name>
    <dbReference type="NCBI Taxonomy" id="2742202"/>
    <lineage>
        <taxon>Bacteria</taxon>
        <taxon>Bacillati</taxon>
        <taxon>Actinomycetota</taxon>
        <taxon>Actinomycetes</taxon>
        <taxon>Mycobacteriales</taxon>
        <taxon>Hoyosellaceae</taxon>
        <taxon>Lolliginicoccus</taxon>
    </lineage>
</organism>
<evidence type="ECO:0000256" key="2">
    <source>
        <dbReference type="ARBA" id="ARBA00009045"/>
    </source>
</evidence>
<name>A0A927JE92_9ACTN</name>
<feature type="compositionally biased region" description="Pro residues" evidence="7">
    <location>
        <begin position="1"/>
        <end position="12"/>
    </location>
</feature>
<feature type="transmembrane region" description="Helical" evidence="8">
    <location>
        <begin position="243"/>
        <end position="264"/>
    </location>
</feature>
<dbReference type="InterPro" id="IPR050925">
    <property type="entry name" value="Rhomboid_protease_S54"/>
</dbReference>
<reference evidence="10" key="1">
    <citation type="submission" date="2020-09" db="EMBL/GenBank/DDBJ databases">
        <title>Hoyosella lacisalsi sp. nov., a halotolerant actinobacterium isolated from soil of Lake Gudzhirganskoe.</title>
        <authorList>
            <person name="Yang Q."/>
            <person name="Guo P.Y."/>
            <person name="Liu S.W."/>
            <person name="Li F.N."/>
            <person name="Sun C.H."/>
        </authorList>
    </citation>
    <scope>NUCLEOTIDE SEQUENCE</scope>
    <source>
        <strain evidence="10">G463</strain>
    </source>
</reference>
<comment type="subcellular location">
    <subcellularLocation>
        <location evidence="1">Membrane</location>
        <topology evidence="1">Multi-pass membrane protein</topology>
    </subcellularLocation>
</comment>
<gene>
    <name evidence="10" type="ORF">HT102_10925</name>
</gene>
<sequence length="306" mass="31758">MSHPGGVPPEQPSLPGCTRHPDRPTGLRCNRCGRPYCPACLREAAVGYQCASCVSDGARTIRQARNVAGAPLDSTGGRPVATLSLIALNTLLYLLTAAQSASLVSNFRDSALFESWALVPLYVAAGEYERLIGSGFLHYGPLHLLVNMFVLYIVGREVEAVLGRGRYLAVYAVSLLGGSVAAMWFENALAATVGASGAVYGLFGAIAVILVRLRQNATGIFVIIGINVVISVTIPGISLWGHLGGLVAGAAAAAMLLYVPMLLSRPKGGTAAGRRAGIIALAALAATLVVATLIRVVELRSIILGA</sequence>
<evidence type="ECO:0000313" key="10">
    <source>
        <dbReference type="EMBL" id="MBD8507002.1"/>
    </source>
</evidence>
<comment type="similarity">
    <text evidence="2">Belongs to the peptidase S54 family.</text>
</comment>
<dbReference type="GO" id="GO:0006508">
    <property type="term" value="P:proteolysis"/>
    <property type="evidence" value="ECO:0007669"/>
    <property type="project" value="UniProtKB-KW"/>
</dbReference>
<evidence type="ECO:0000256" key="8">
    <source>
        <dbReference type="SAM" id="Phobius"/>
    </source>
</evidence>
<feature type="domain" description="Peptidase S54 rhomboid" evidence="9">
    <location>
        <begin position="126"/>
        <end position="257"/>
    </location>
</feature>
<keyword evidence="10" id="KW-0645">Protease</keyword>
<dbReference type="PANTHER" id="PTHR43731:SF14">
    <property type="entry name" value="PRESENILIN-ASSOCIATED RHOMBOID-LIKE PROTEIN, MITOCHONDRIAL"/>
    <property type="match status" value="1"/>
</dbReference>
<dbReference type="Proteomes" id="UP000642993">
    <property type="component" value="Unassembled WGS sequence"/>
</dbReference>
<feature type="transmembrane region" description="Helical" evidence="8">
    <location>
        <begin position="191"/>
        <end position="211"/>
    </location>
</feature>
<keyword evidence="3 8" id="KW-0812">Transmembrane</keyword>
<feature type="transmembrane region" description="Helical" evidence="8">
    <location>
        <begin position="276"/>
        <end position="297"/>
    </location>
</feature>
<dbReference type="GO" id="GO:0004252">
    <property type="term" value="F:serine-type endopeptidase activity"/>
    <property type="evidence" value="ECO:0007669"/>
    <property type="project" value="InterPro"/>
</dbReference>
<evidence type="ECO:0000256" key="6">
    <source>
        <dbReference type="ARBA" id="ARBA00023136"/>
    </source>
</evidence>
<dbReference type="RefSeq" id="WP_192039468.1">
    <property type="nucleotide sequence ID" value="NZ_JACYWE010000006.1"/>
</dbReference>
<dbReference type="InterPro" id="IPR022764">
    <property type="entry name" value="Peptidase_S54_rhomboid_dom"/>
</dbReference>
<keyword evidence="4" id="KW-0378">Hydrolase</keyword>
<protein>
    <submittedName>
        <fullName evidence="10">Rhomboid family intramembrane serine protease</fullName>
    </submittedName>
</protein>
<dbReference type="GO" id="GO:0016020">
    <property type="term" value="C:membrane"/>
    <property type="evidence" value="ECO:0007669"/>
    <property type="project" value="UniProtKB-SubCell"/>
</dbReference>
<evidence type="ECO:0000256" key="3">
    <source>
        <dbReference type="ARBA" id="ARBA00022692"/>
    </source>
</evidence>
<keyword evidence="11" id="KW-1185">Reference proteome</keyword>
<dbReference type="AlphaFoldDB" id="A0A927JE92"/>
<evidence type="ECO:0000256" key="7">
    <source>
        <dbReference type="SAM" id="MobiDB-lite"/>
    </source>
</evidence>